<dbReference type="PROSITE" id="PS00375">
    <property type="entry name" value="UDPGT"/>
    <property type="match status" value="1"/>
</dbReference>
<keyword evidence="7" id="KW-1185">Reference proteome</keyword>
<evidence type="ECO:0000256" key="2">
    <source>
        <dbReference type="ARBA" id="ARBA00022676"/>
    </source>
</evidence>
<evidence type="ECO:0000256" key="3">
    <source>
        <dbReference type="ARBA" id="ARBA00022679"/>
    </source>
</evidence>
<dbReference type="PANTHER" id="PTHR48046:SF1">
    <property type="entry name" value="GLYCOSYLTRANSFERASE-RELATED"/>
    <property type="match status" value="1"/>
</dbReference>
<keyword evidence="2 4" id="KW-0328">Glycosyltransferase</keyword>
<dbReference type="AlphaFoldDB" id="A0AAP0BHX2"/>
<dbReference type="SUPFAM" id="SSF53756">
    <property type="entry name" value="UDP-Glycosyltransferase/glycogen phosphorylase"/>
    <property type="match status" value="1"/>
</dbReference>
<accession>A0AAP0BHX2</accession>
<evidence type="ECO:0000256" key="4">
    <source>
        <dbReference type="RuleBase" id="RU003718"/>
    </source>
</evidence>
<dbReference type="Gene3D" id="3.40.50.2000">
    <property type="entry name" value="Glycogen Phosphorylase B"/>
    <property type="match status" value="2"/>
</dbReference>
<gene>
    <name evidence="6" type="primary">AS</name>
    <name evidence="6" type="ORF">KSP39_PZI011157</name>
</gene>
<dbReference type="CDD" id="cd03784">
    <property type="entry name" value="GT1_Gtf-like"/>
    <property type="match status" value="1"/>
</dbReference>
<dbReference type="EMBL" id="JBBWWQ010000009">
    <property type="protein sequence ID" value="KAK8939273.1"/>
    <property type="molecule type" value="Genomic_DNA"/>
</dbReference>
<dbReference type="InterPro" id="IPR002213">
    <property type="entry name" value="UDP_glucos_trans"/>
</dbReference>
<reference evidence="6 7" key="1">
    <citation type="journal article" date="2022" name="Nat. Plants">
        <title>Genomes of leafy and leafless Platanthera orchids illuminate the evolution of mycoheterotrophy.</title>
        <authorList>
            <person name="Li M.H."/>
            <person name="Liu K.W."/>
            <person name="Li Z."/>
            <person name="Lu H.C."/>
            <person name="Ye Q.L."/>
            <person name="Zhang D."/>
            <person name="Wang J.Y."/>
            <person name="Li Y.F."/>
            <person name="Zhong Z.M."/>
            <person name="Liu X."/>
            <person name="Yu X."/>
            <person name="Liu D.K."/>
            <person name="Tu X.D."/>
            <person name="Liu B."/>
            <person name="Hao Y."/>
            <person name="Liao X.Y."/>
            <person name="Jiang Y.T."/>
            <person name="Sun W.H."/>
            <person name="Chen J."/>
            <person name="Chen Y.Q."/>
            <person name="Ai Y."/>
            <person name="Zhai J.W."/>
            <person name="Wu S.S."/>
            <person name="Zhou Z."/>
            <person name="Hsiao Y.Y."/>
            <person name="Wu W.L."/>
            <person name="Chen Y.Y."/>
            <person name="Lin Y.F."/>
            <person name="Hsu J.L."/>
            <person name="Li C.Y."/>
            <person name="Wang Z.W."/>
            <person name="Zhao X."/>
            <person name="Zhong W.Y."/>
            <person name="Ma X.K."/>
            <person name="Ma L."/>
            <person name="Huang J."/>
            <person name="Chen G.Z."/>
            <person name="Huang M.Z."/>
            <person name="Huang L."/>
            <person name="Peng D.H."/>
            <person name="Luo Y.B."/>
            <person name="Zou S.Q."/>
            <person name="Chen S.P."/>
            <person name="Lan S."/>
            <person name="Tsai W.C."/>
            <person name="Van de Peer Y."/>
            <person name="Liu Z.J."/>
        </authorList>
    </citation>
    <scope>NUCLEOTIDE SEQUENCE [LARGE SCALE GENOMIC DNA]</scope>
    <source>
        <strain evidence="6">Lor287</strain>
    </source>
</reference>
<dbReference type="FunFam" id="3.40.50.2000:FF:000051">
    <property type="entry name" value="Glycosyltransferase"/>
    <property type="match status" value="1"/>
</dbReference>
<dbReference type="Proteomes" id="UP001418222">
    <property type="component" value="Unassembled WGS sequence"/>
</dbReference>
<evidence type="ECO:0000256" key="5">
    <source>
        <dbReference type="RuleBase" id="RU362057"/>
    </source>
</evidence>
<proteinExistence type="inferred from homology"/>
<evidence type="ECO:0000313" key="6">
    <source>
        <dbReference type="EMBL" id="KAK8939273.1"/>
    </source>
</evidence>
<keyword evidence="3 4" id="KW-0808">Transferase</keyword>
<organism evidence="6 7">
    <name type="scientific">Platanthera zijinensis</name>
    <dbReference type="NCBI Taxonomy" id="2320716"/>
    <lineage>
        <taxon>Eukaryota</taxon>
        <taxon>Viridiplantae</taxon>
        <taxon>Streptophyta</taxon>
        <taxon>Embryophyta</taxon>
        <taxon>Tracheophyta</taxon>
        <taxon>Spermatophyta</taxon>
        <taxon>Magnoliopsida</taxon>
        <taxon>Liliopsida</taxon>
        <taxon>Asparagales</taxon>
        <taxon>Orchidaceae</taxon>
        <taxon>Orchidoideae</taxon>
        <taxon>Orchideae</taxon>
        <taxon>Orchidinae</taxon>
        <taxon>Platanthera</taxon>
    </lineage>
</organism>
<dbReference type="Pfam" id="PF00201">
    <property type="entry name" value="UDPGT"/>
    <property type="match status" value="1"/>
</dbReference>
<name>A0AAP0BHX2_9ASPA</name>
<comment type="similarity">
    <text evidence="1 4">Belongs to the UDP-glycosyltransferase family.</text>
</comment>
<dbReference type="PANTHER" id="PTHR48046">
    <property type="entry name" value="UDP-GLYCOSYLTRANSFERASE 72E1"/>
    <property type="match status" value="1"/>
</dbReference>
<evidence type="ECO:0000256" key="1">
    <source>
        <dbReference type="ARBA" id="ARBA00009995"/>
    </source>
</evidence>
<dbReference type="FunFam" id="3.40.50.2000:FF:000054">
    <property type="entry name" value="Glycosyltransferase"/>
    <property type="match status" value="1"/>
</dbReference>
<dbReference type="InterPro" id="IPR035595">
    <property type="entry name" value="UDP_glycos_trans_CS"/>
</dbReference>
<protein>
    <recommendedName>
        <fullName evidence="5">Glycosyltransferase</fullName>
        <ecNumber evidence="5">2.4.1.-</ecNumber>
    </recommendedName>
</protein>
<evidence type="ECO:0000313" key="7">
    <source>
        <dbReference type="Proteomes" id="UP001418222"/>
    </source>
</evidence>
<dbReference type="EC" id="2.4.1.-" evidence="5"/>
<sequence>MEKGSQRPHIAFLPTPGMGHLIPISELAKLLVDRHQFTVTIITFSESQNRAQEIYLSSLPTSISSLSLPPIPLSDLPHDARIETRISAAAARCVPHLRSLLLSLASSTRLVAFVADLFATHACDAARDLSIPHHIFIPTNLLYLTLMLQLPALHAASPLDFHQLEDPVRLAGFPPIPGSEILHPLQDRKNECYRWLLEHSVRYLDADGILVNTFDAIEPEAAKLLTADEPGRPPVYPVGPLIRSKAAAGEEGAQSLKWLDDQPPDSVLFVSFGSGGALSAEQTEELALGLEASGQRFLWVVRSPSRLNSAAYFTGQIGDDPLAHLPEGFLERTAGVGLAVPSWAPQVEVLGHPAVGGFLSHCGWNSTLESAAHGVPIIAWPLFAEQRMNAVVLVEGTKVAMPLKQRKDGVYERREIARVAREMMEGEEGKLMRRRAKELAAAAAAALLEEGSSSIALLALAERWKSFEAV</sequence>
<comment type="caution">
    <text evidence="6">The sequence shown here is derived from an EMBL/GenBank/DDBJ whole genome shotgun (WGS) entry which is preliminary data.</text>
</comment>
<dbReference type="GO" id="GO:0008194">
    <property type="term" value="F:UDP-glycosyltransferase activity"/>
    <property type="evidence" value="ECO:0007669"/>
    <property type="project" value="InterPro"/>
</dbReference>